<dbReference type="EMBL" id="BMGB01000001">
    <property type="protein sequence ID" value="GGA98773.1"/>
    <property type="molecule type" value="Genomic_DNA"/>
</dbReference>
<reference evidence="2" key="1">
    <citation type="journal article" date="2014" name="Int. J. Syst. Evol. Microbiol.">
        <title>Complete genome sequence of Corynebacterium casei LMG S-19264T (=DSM 44701T), isolated from a smear-ripened cheese.</title>
        <authorList>
            <consortium name="US DOE Joint Genome Institute (JGI-PGF)"/>
            <person name="Walter F."/>
            <person name="Albersmeier A."/>
            <person name="Kalinowski J."/>
            <person name="Ruckert C."/>
        </authorList>
    </citation>
    <scope>NUCLEOTIDE SEQUENCE</scope>
    <source>
        <strain evidence="2">CGMCC 1.12813</strain>
    </source>
</reference>
<feature type="transmembrane region" description="Helical" evidence="1">
    <location>
        <begin position="12"/>
        <end position="34"/>
    </location>
</feature>
<feature type="transmembrane region" description="Helical" evidence="1">
    <location>
        <begin position="102"/>
        <end position="126"/>
    </location>
</feature>
<gene>
    <name evidence="2" type="ORF">GCM10010979_11600</name>
</gene>
<keyword evidence="3" id="KW-1185">Reference proteome</keyword>
<name>A0A916SI85_9MICO</name>
<feature type="transmembrane region" description="Helical" evidence="1">
    <location>
        <begin position="68"/>
        <end position="90"/>
    </location>
</feature>
<accession>A0A916SI85</accession>
<keyword evidence="1" id="KW-1133">Transmembrane helix</keyword>
<keyword evidence="1" id="KW-0472">Membrane</keyword>
<evidence type="ECO:0000313" key="2">
    <source>
        <dbReference type="EMBL" id="GGA98773.1"/>
    </source>
</evidence>
<reference evidence="2" key="2">
    <citation type="submission" date="2020-09" db="EMBL/GenBank/DDBJ databases">
        <authorList>
            <person name="Sun Q."/>
            <person name="Zhou Y."/>
        </authorList>
    </citation>
    <scope>NUCLEOTIDE SEQUENCE</scope>
    <source>
        <strain evidence="2">CGMCC 1.12813</strain>
    </source>
</reference>
<protein>
    <submittedName>
        <fullName evidence="2">Uncharacterized protein</fullName>
    </submittedName>
</protein>
<dbReference type="Proteomes" id="UP000606922">
    <property type="component" value="Unassembled WGS sequence"/>
</dbReference>
<comment type="caution">
    <text evidence="2">The sequence shown here is derived from an EMBL/GenBank/DDBJ whole genome shotgun (WGS) entry which is preliminary data.</text>
</comment>
<dbReference type="AlphaFoldDB" id="A0A916SI85"/>
<proteinExistence type="predicted"/>
<organism evidence="2 3">
    <name type="scientific">Conyzicola nivalis</name>
    <dbReference type="NCBI Taxonomy" id="1477021"/>
    <lineage>
        <taxon>Bacteria</taxon>
        <taxon>Bacillati</taxon>
        <taxon>Actinomycetota</taxon>
        <taxon>Actinomycetes</taxon>
        <taxon>Micrococcales</taxon>
        <taxon>Microbacteriaceae</taxon>
        <taxon>Conyzicola</taxon>
    </lineage>
</organism>
<sequence>MAQSLQARATRANAVPAAVAAGIVGIVMVVQAVLRAFVGVFSNLAYSSAGGINGGYDPGSVLSPFGQLFVELGTTVIPAAIGVFLAFWLLVPLVPELRVPRVVLRSLVAAAVAAALVLVFTAVYSGGSIFTGQQSFAYALFGTAQAGLYTFINVTPLVILAGFLAWFWVSKGRPAASAL</sequence>
<dbReference type="RefSeq" id="WP_188509715.1">
    <property type="nucleotide sequence ID" value="NZ_BMGB01000001.1"/>
</dbReference>
<keyword evidence="1" id="KW-0812">Transmembrane</keyword>
<evidence type="ECO:0000313" key="3">
    <source>
        <dbReference type="Proteomes" id="UP000606922"/>
    </source>
</evidence>
<evidence type="ECO:0000256" key="1">
    <source>
        <dbReference type="SAM" id="Phobius"/>
    </source>
</evidence>
<feature type="transmembrane region" description="Helical" evidence="1">
    <location>
        <begin position="146"/>
        <end position="169"/>
    </location>
</feature>